<dbReference type="EC" id="2.7.1.170" evidence="1"/>
<evidence type="ECO:0000256" key="1">
    <source>
        <dbReference type="HAMAP-Rule" id="MF_01270"/>
    </source>
</evidence>
<protein>
    <recommendedName>
        <fullName evidence="1">Anhydro-N-acetylmuramic acid kinase</fullName>
        <ecNumber evidence="1">2.7.1.170</ecNumber>
    </recommendedName>
    <alternativeName>
        <fullName evidence="1">AnhMurNAc kinase</fullName>
    </alternativeName>
</protein>
<feature type="binding site" evidence="1">
    <location>
        <begin position="14"/>
        <end position="21"/>
    </location>
    <ligand>
        <name>ATP</name>
        <dbReference type="ChEBI" id="CHEBI:30616"/>
    </ligand>
</feature>
<reference evidence="2 3" key="1">
    <citation type="submission" date="2023-02" db="EMBL/GenBank/DDBJ databases">
        <title>Bacterial whole genomic sequence of Curvibacter sp. HBC61.</title>
        <authorList>
            <person name="Le V."/>
            <person name="Ko S.-R."/>
            <person name="Ahn C.-Y."/>
            <person name="Oh H.-M."/>
        </authorList>
    </citation>
    <scope>NUCLEOTIDE SEQUENCE [LARGE SCALE GENOMIC DNA]</scope>
    <source>
        <strain evidence="2 3">HBC61</strain>
    </source>
</reference>
<dbReference type="SUPFAM" id="SSF53067">
    <property type="entry name" value="Actin-like ATPase domain"/>
    <property type="match status" value="1"/>
</dbReference>
<dbReference type="Pfam" id="PF03702">
    <property type="entry name" value="AnmK"/>
    <property type="match status" value="1"/>
</dbReference>
<comment type="pathway">
    <text evidence="1">Cell wall biogenesis; peptidoglycan recycling.</text>
</comment>
<dbReference type="HAMAP" id="MF_01270">
    <property type="entry name" value="AnhMurNAc_kinase"/>
    <property type="match status" value="1"/>
</dbReference>
<keyword evidence="1 2" id="KW-0808">Transferase</keyword>
<dbReference type="PANTHER" id="PTHR30605">
    <property type="entry name" value="ANHYDRO-N-ACETYLMURAMIC ACID KINASE"/>
    <property type="match status" value="1"/>
</dbReference>
<gene>
    <name evidence="1" type="primary">anmK</name>
    <name evidence="2" type="ORF">PSQ40_20510</name>
</gene>
<evidence type="ECO:0000313" key="3">
    <source>
        <dbReference type="Proteomes" id="UP001528673"/>
    </source>
</evidence>
<keyword evidence="1 2" id="KW-0418">Kinase</keyword>
<keyword evidence="1" id="KW-0547">Nucleotide-binding</keyword>
<sequence length="387" mass="40625">MGAAADHFIGLMSGTSLDGVDGVLCRFEGDQPQVVAHVALPFTQGLKQTLLDLNTPGTNELHRAALAANALARTYVAVVARLLGEGGLPAWRVLAIGAHGQTVRHQPGLHDGTGYTLQLNNPALLAEHTGIDVVADFRSRDIAAGGQGAPLVPAFHARVFGQSEQTVSVLNLGGISNLTVIPPRPPAQTQRAGEVRGFDCGPGNALMDHWCQQHTGQAFDRGGAWAAQGEVHTGLLQALLNEPFLDQPPPKSTGRDLFNPDWLAQRLAAWPGLRAADVQATLTEFTALACANALKLHGQGSRQLLVCGGGALNDELMRRLRAQLPDLSVRSTAAAGLPPLQVEAVAFAWLARQAVLRQTGSLPSVTGAEGARILGALYPAGDPPIRL</sequence>
<keyword evidence="1" id="KW-0119">Carbohydrate metabolism</keyword>
<dbReference type="PANTHER" id="PTHR30605:SF0">
    <property type="entry name" value="ANHYDRO-N-ACETYLMURAMIC ACID KINASE"/>
    <property type="match status" value="1"/>
</dbReference>
<dbReference type="EMBL" id="JAQSIP010000014">
    <property type="protein sequence ID" value="MDD0840971.1"/>
    <property type="molecule type" value="Genomic_DNA"/>
</dbReference>
<name>A0ABT5N5N5_9BURK</name>
<keyword evidence="3" id="KW-1185">Reference proteome</keyword>
<evidence type="ECO:0000313" key="2">
    <source>
        <dbReference type="EMBL" id="MDD0840971.1"/>
    </source>
</evidence>
<comment type="function">
    <text evidence="1">Catalyzes the specific phosphorylation of 1,6-anhydro-N-acetylmuramic acid (anhMurNAc) with the simultaneous cleavage of the 1,6-anhydro ring, generating MurNAc-6-P. Is required for the utilization of anhMurNAc either imported from the medium or derived from its own cell wall murein, and thus plays a role in cell wall recycling.</text>
</comment>
<comment type="pathway">
    <text evidence="1">Amino-sugar metabolism; 1,6-anhydro-N-acetylmuramate degradation.</text>
</comment>
<dbReference type="GO" id="GO:0016301">
    <property type="term" value="F:kinase activity"/>
    <property type="evidence" value="ECO:0007669"/>
    <property type="project" value="UniProtKB-KW"/>
</dbReference>
<dbReference type="Proteomes" id="UP001528673">
    <property type="component" value="Unassembled WGS sequence"/>
</dbReference>
<comment type="catalytic activity">
    <reaction evidence="1">
        <text>1,6-anhydro-N-acetyl-beta-muramate + ATP + H2O = N-acetyl-D-muramate 6-phosphate + ADP + H(+)</text>
        <dbReference type="Rhea" id="RHEA:24952"/>
        <dbReference type="ChEBI" id="CHEBI:15377"/>
        <dbReference type="ChEBI" id="CHEBI:15378"/>
        <dbReference type="ChEBI" id="CHEBI:30616"/>
        <dbReference type="ChEBI" id="CHEBI:58690"/>
        <dbReference type="ChEBI" id="CHEBI:58722"/>
        <dbReference type="ChEBI" id="CHEBI:456216"/>
        <dbReference type="EC" id="2.7.1.170"/>
    </reaction>
</comment>
<proteinExistence type="inferred from homology"/>
<organism evidence="2 3">
    <name type="scientific">Curvibacter cyanobacteriorum</name>
    <dbReference type="NCBI Taxonomy" id="3026422"/>
    <lineage>
        <taxon>Bacteria</taxon>
        <taxon>Pseudomonadati</taxon>
        <taxon>Pseudomonadota</taxon>
        <taxon>Betaproteobacteria</taxon>
        <taxon>Burkholderiales</taxon>
        <taxon>Comamonadaceae</taxon>
        <taxon>Curvibacter</taxon>
    </lineage>
</organism>
<dbReference type="CDD" id="cd24050">
    <property type="entry name" value="ASKHA_NBD_ANMK"/>
    <property type="match status" value="1"/>
</dbReference>
<dbReference type="RefSeq" id="WP_273953757.1">
    <property type="nucleotide sequence ID" value="NZ_JAQSIP010000014.1"/>
</dbReference>
<dbReference type="Gene3D" id="3.30.420.40">
    <property type="match status" value="2"/>
</dbReference>
<dbReference type="NCBIfam" id="NF007139">
    <property type="entry name" value="PRK09585.1-3"/>
    <property type="match status" value="1"/>
</dbReference>
<dbReference type="InterPro" id="IPR005338">
    <property type="entry name" value="Anhydro_N_Ac-Mur_kinase"/>
</dbReference>
<comment type="similarity">
    <text evidence="1">Belongs to the anhydro-N-acetylmuramic acid kinase family.</text>
</comment>
<keyword evidence="1" id="KW-0067">ATP-binding</keyword>
<accession>A0ABT5N5N5</accession>
<comment type="caution">
    <text evidence="2">The sequence shown here is derived from an EMBL/GenBank/DDBJ whole genome shotgun (WGS) entry which is preliminary data.</text>
</comment>
<dbReference type="InterPro" id="IPR043129">
    <property type="entry name" value="ATPase_NBD"/>
</dbReference>